<keyword evidence="2" id="KW-1185">Reference proteome</keyword>
<dbReference type="EMBL" id="OU015568">
    <property type="protein sequence ID" value="CAG5088189.1"/>
    <property type="molecule type" value="Genomic_DNA"/>
</dbReference>
<reference evidence="1 2" key="1">
    <citation type="submission" date="2021-04" db="EMBL/GenBank/DDBJ databases">
        <authorList>
            <person name="Bliznina A."/>
        </authorList>
    </citation>
    <scope>NUCLEOTIDE SEQUENCE [LARGE SCALE GENOMIC DNA]</scope>
</reference>
<protein>
    <submittedName>
        <fullName evidence="1">Oidioi.mRNA.OKI2018_I69.PAR.g11770.t1.cds</fullName>
    </submittedName>
</protein>
<sequence>MVGNLAKLKSNNFCCGGCNEIQPFSREPSVRELIEKYREYPSHFKKDVPEIGYQKTGKETKLRSIGVQAKIKKKKFSSFAEYMKNF</sequence>
<organism evidence="1 2">
    <name type="scientific">Oikopleura dioica</name>
    <name type="common">Tunicate</name>
    <dbReference type="NCBI Taxonomy" id="34765"/>
    <lineage>
        <taxon>Eukaryota</taxon>
        <taxon>Metazoa</taxon>
        <taxon>Chordata</taxon>
        <taxon>Tunicata</taxon>
        <taxon>Appendicularia</taxon>
        <taxon>Copelata</taxon>
        <taxon>Oikopleuridae</taxon>
        <taxon>Oikopleura</taxon>
    </lineage>
</organism>
<name>A0ABN7RXB4_OIKDI</name>
<dbReference type="Proteomes" id="UP001158576">
    <property type="component" value="Chromosome PAR"/>
</dbReference>
<gene>
    <name evidence="1" type="ORF">OKIOD_LOCUS3328</name>
</gene>
<accession>A0ABN7RXB4</accession>
<evidence type="ECO:0000313" key="1">
    <source>
        <dbReference type="EMBL" id="CAG5088189.1"/>
    </source>
</evidence>
<evidence type="ECO:0000313" key="2">
    <source>
        <dbReference type="Proteomes" id="UP001158576"/>
    </source>
</evidence>
<proteinExistence type="predicted"/>